<accession>A0A840TIS5</accession>
<dbReference type="GO" id="GO:0009089">
    <property type="term" value="P:lysine biosynthetic process via diaminopimelate"/>
    <property type="evidence" value="ECO:0007669"/>
    <property type="project" value="UniProtKB-UniRule"/>
</dbReference>
<dbReference type="PROSITE" id="PS00666">
    <property type="entry name" value="DHDPS_2"/>
    <property type="match status" value="1"/>
</dbReference>
<dbReference type="PANTHER" id="PTHR12128:SF66">
    <property type="entry name" value="4-HYDROXY-2-OXOGLUTARATE ALDOLASE, MITOCHONDRIAL"/>
    <property type="match status" value="1"/>
</dbReference>
<keyword evidence="10 12" id="KW-0704">Schiff base</keyword>
<comment type="caution">
    <text evidence="16">The sequence shown here is derived from an EMBL/GenBank/DDBJ whole genome shotgun (WGS) entry which is preliminary data.</text>
</comment>
<comment type="caution">
    <text evidence="12">Was originally thought to be a dihydrodipicolinate synthase (DHDPS), catalyzing the condensation of (S)-aspartate-beta-semialdehyde [(S)-ASA] and pyruvate to dihydrodipicolinate (DHDP). However, it was shown in E.coli that the product of the enzymatic reaction is not dihydrodipicolinate but in fact (4S)-4-hydroxy-2,3,4,5-tetrahydro-(2S)-dipicolinic acid (HTPA), and that the consecutive dehydration reaction leading to DHDP is not spontaneous but catalyzed by DapB.</text>
</comment>
<evidence type="ECO:0000256" key="10">
    <source>
        <dbReference type="ARBA" id="ARBA00023270"/>
    </source>
</evidence>
<evidence type="ECO:0000256" key="8">
    <source>
        <dbReference type="ARBA" id="ARBA00023154"/>
    </source>
</evidence>
<dbReference type="InterPro" id="IPR002220">
    <property type="entry name" value="DapA-like"/>
</dbReference>
<feature type="active site" description="Schiff-base intermediate with substrate" evidence="12 14">
    <location>
        <position position="166"/>
    </location>
</feature>
<dbReference type="Proteomes" id="UP000557307">
    <property type="component" value="Unassembled WGS sequence"/>
</dbReference>
<feature type="binding site" evidence="12 15">
    <location>
        <position position="208"/>
    </location>
    <ligand>
        <name>pyruvate</name>
        <dbReference type="ChEBI" id="CHEBI:15361"/>
    </ligand>
</feature>
<keyword evidence="6 12" id="KW-0028">Amino-acid biosynthesis</keyword>
<keyword evidence="5 12" id="KW-0963">Cytoplasm</keyword>
<dbReference type="InterPro" id="IPR020625">
    <property type="entry name" value="Schiff_base-form_aldolases_AS"/>
</dbReference>
<dbReference type="AlphaFoldDB" id="A0A840TIS5"/>
<comment type="subunit">
    <text evidence="12">Homotetramer; dimer of dimers.</text>
</comment>
<dbReference type="Gene3D" id="3.20.20.70">
    <property type="entry name" value="Aldolase class I"/>
    <property type="match status" value="1"/>
</dbReference>
<organism evidence="16 17">
    <name type="scientific">Rhabdobacter roseus</name>
    <dbReference type="NCBI Taxonomy" id="1655419"/>
    <lineage>
        <taxon>Bacteria</taxon>
        <taxon>Pseudomonadati</taxon>
        <taxon>Bacteroidota</taxon>
        <taxon>Cytophagia</taxon>
        <taxon>Cytophagales</taxon>
        <taxon>Cytophagaceae</taxon>
        <taxon>Rhabdobacter</taxon>
    </lineage>
</organism>
<dbReference type="SUPFAM" id="SSF51569">
    <property type="entry name" value="Aldolase"/>
    <property type="match status" value="1"/>
</dbReference>
<evidence type="ECO:0000256" key="14">
    <source>
        <dbReference type="PIRSR" id="PIRSR001365-1"/>
    </source>
</evidence>
<dbReference type="Pfam" id="PF00701">
    <property type="entry name" value="DHDPS"/>
    <property type="match status" value="1"/>
</dbReference>
<evidence type="ECO:0000256" key="7">
    <source>
        <dbReference type="ARBA" id="ARBA00022915"/>
    </source>
</evidence>
<evidence type="ECO:0000313" key="17">
    <source>
        <dbReference type="Proteomes" id="UP000557307"/>
    </source>
</evidence>
<dbReference type="UniPathway" id="UPA00034">
    <property type="reaction ID" value="UER00017"/>
</dbReference>
<dbReference type="PANTHER" id="PTHR12128">
    <property type="entry name" value="DIHYDRODIPICOLINATE SYNTHASE"/>
    <property type="match status" value="1"/>
</dbReference>
<evidence type="ECO:0000256" key="11">
    <source>
        <dbReference type="ARBA" id="ARBA00047836"/>
    </source>
</evidence>
<comment type="similarity">
    <text evidence="3 12 13">Belongs to the DapA family.</text>
</comment>
<dbReference type="NCBIfam" id="TIGR00674">
    <property type="entry name" value="dapA"/>
    <property type="match status" value="1"/>
</dbReference>
<dbReference type="HAMAP" id="MF_00418">
    <property type="entry name" value="DapA"/>
    <property type="match status" value="1"/>
</dbReference>
<dbReference type="EC" id="4.3.3.7" evidence="4 12"/>
<protein>
    <recommendedName>
        <fullName evidence="4 12">4-hydroxy-tetrahydrodipicolinate synthase</fullName>
        <shortName evidence="12">HTPA synthase</shortName>
        <ecNumber evidence="4 12">4.3.3.7</ecNumber>
    </recommendedName>
</protein>
<feature type="active site" description="Proton donor/acceptor" evidence="12 14">
    <location>
        <position position="138"/>
    </location>
</feature>
<dbReference type="GO" id="GO:0019877">
    <property type="term" value="P:diaminopimelate biosynthetic process"/>
    <property type="evidence" value="ECO:0007669"/>
    <property type="project" value="UniProtKB-UniRule"/>
</dbReference>
<evidence type="ECO:0000256" key="3">
    <source>
        <dbReference type="ARBA" id="ARBA00007592"/>
    </source>
</evidence>
<sequence length="297" mass="32376">MALDERFKGVGVALVTPFDEHHNIDYDGLQKLIEFVSEGGVNYLVVQGTTGETPTTSPDEKKALLEFTKQHNTKGLPIIYGCGGNNTRAVLQGLIDTDFSGVDAILSVCPFYNKPSQAGIIAHFTAIADTSPVPVIIYNVPGRTVVNMKPETILELAQHRNIIGVKDASSSLEQAMEIAWKAPKDFLLLSGDDNLVTPMISVGWHGVISVIANAFPREFTDLTWHALEGRFAEAAALQFSFLDFDRLLYAESNPVGIKKCLEIKNVCSSEVRLPLVKATDNLGEELKAAMIREGFLG</sequence>
<proteinExistence type="inferred from homology"/>
<dbReference type="RefSeq" id="WP_184172676.1">
    <property type="nucleotide sequence ID" value="NZ_JACHGF010000002.1"/>
</dbReference>
<comment type="catalytic activity">
    <reaction evidence="11 12">
        <text>L-aspartate 4-semialdehyde + pyruvate = (2S,4S)-4-hydroxy-2,3,4,5-tetrahydrodipicolinate + H2O + H(+)</text>
        <dbReference type="Rhea" id="RHEA:34171"/>
        <dbReference type="ChEBI" id="CHEBI:15361"/>
        <dbReference type="ChEBI" id="CHEBI:15377"/>
        <dbReference type="ChEBI" id="CHEBI:15378"/>
        <dbReference type="ChEBI" id="CHEBI:67139"/>
        <dbReference type="ChEBI" id="CHEBI:537519"/>
        <dbReference type="EC" id="4.3.3.7"/>
    </reaction>
</comment>
<evidence type="ECO:0000256" key="6">
    <source>
        <dbReference type="ARBA" id="ARBA00022605"/>
    </source>
</evidence>
<dbReference type="EMBL" id="JACHGF010000002">
    <property type="protein sequence ID" value="MBB5283354.1"/>
    <property type="molecule type" value="Genomic_DNA"/>
</dbReference>
<comment type="function">
    <text evidence="1 12">Catalyzes the condensation of (S)-aspartate-beta-semialdehyde [(S)-ASA] and pyruvate to 4-hydroxy-tetrahydrodipicolinate (HTPA).</text>
</comment>
<keyword evidence="7 12" id="KW-0220">Diaminopimelate biosynthesis</keyword>
<keyword evidence="9 12" id="KW-0456">Lyase</keyword>
<feature type="site" description="Part of a proton relay during catalysis" evidence="12">
    <location>
        <position position="49"/>
    </location>
</feature>
<feature type="site" description="Part of a proton relay during catalysis" evidence="12">
    <location>
        <position position="112"/>
    </location>
</feature>
<evidence type="ECO:0000256" key="15">
    <source>
        <dbReference type="PIRSR" id="PIRSR001365-2"/>
    </source>
</evidence>
<evidence type="ECO:0000256" key="4">
    <source>
        <dbReference type="ARBA" id="ARBA00012086"/>
    </source>
</evidence>
<evidence type="ECO:0000256" key="13">
    <source>
        <dbReference type="PIRNR" id="PIRNR001365"/>
    </source>
</evidence>
<dbReference type="InterPro" id="IPR005263">
    <property type="entry name" value="DapA"/>
</dbReference>
<evidence type="ECO:0000256" key="1">
    <source>
        <dbReference type="ARBA" id="ARBA00003294"/>
    </source>
</evidence>
<dbReference type="InterPro" id="IPR013785">
    <property type="entry name" value="Aldolase_TIM"/>
</dbReference>
<comment type="subcellular location">
    <subcellularLocation>
        <location evidence="12">Cytoplasm</location>
    </subcellularLocation>
</comment>
<keyword evidence="8 12" id="KW-0457">Lysine biosynthesis</keyword>
<evidence type="ECO:0000256" key="12">
    <source>
        <dbReference type="HAMAP-Rule" id="MF_00418"/>
    </source>
</evidence>
<dbReference type="PIRSF" id="PIRSF001365">
    <property type="entry name" value="DHDPS"/>
    <property type="match status" value="1"/>
</dbReference>
<evidence type="ECO:0000256" key="5">
    <source>
        <dbReference type="ARBA" id="ARBA00022490"/>
    </source>
</evidence>
<keyword evidence="17" id="KW-1185">Reference proteome</keyword>
<name>A0A840TIS5_9BACT</name>
<reference evidence="16 17" key="1">
    <citation type="submission" date="2020-08" db="EMBL/GenBank/DDBJ databases">
        <title>Genomic Encyclopedia of Type Strains, Phase IV (KMG-IV): sequencing the most valuable type-strain genomes for metagenomic binning, comparative biology and taxonomic classification.</title>
        <authorList>
            <person name="Goeker M."/>
        </authorList>
    </citation>
    <scope>NUCLEOTIDE SEQUENCE [LARGE SCALE GENOMIC DNA]</scope>
    <source>
        <strain evidence="16 17">DSM 105074</strain>
    </source>
</reference>
<comment type="pathway">
    <text evidence="2 12">Amino-acid biosynthesis; L-lysine biosynthesis via DAP pathway; (S)-tetrahydrodipicolinate from L-aspartate: step 3/4.</text>
</comment>
<dbReference type="SMART" id="SM01130">
    <property type="entry name" value="DHDPS"/>
    <property type="match status" value="1"/>
</dbReference>
<gene>
    <name evidence="12" type="primary">dapA</name>
    <name evidence="16" type="ORF">HNQ92_001480</name>
</gene>
<evidence type="ECO:0000256" key="2">
    <source>
        <dbReference type="ARBA" id="ARBA00005120"/>
    </source>
</evidence>
<evidence type="ECO:0000313" key="16">
    <source>
        <dbReference type="EMBL" id="MBB5283354.1"/>
    </source>
</evidence>
<feature type="binding site" evidence="12 15">
    <location>
        <position position="50"/>
    </location>
    <ligand>
        <name>pyruvate</name>
        <dbReference type="ChEBI" id="CHEBI:15361"/>
    </ligand>
</feature>
<dbReference type="GO" id="GO:0005829">
    <property type="term" value="C:cytosol"/>
    <property type="evidence" value="ECO:0007669"/>
    <property type="project" value="TreeGrafter"/>
</dbReference>
<dbReference type="PRINTS" id="PR00146">
    <property type="entry name" value="DHPICSNTHASE"/>
</dbReference>
<evidence type="ECO:0000256" key="9">
    <source>
        <dbReference type="ARBA" id="ARBA00023239"/>
    </source>
</evidence>
<dbReference type="GO" id="GO:0008840">
    <property type="term" value="F:4-hydroxy-tetrahydrodipicolinate synthase activity"/>
    <property type="evidence" value="ECO:0007669"/>
    <property type="project" value="UniProtKB-UniRule"/>
</dbReference>
<dbReference type="CDD" id="cd00950">
    <property type="entry name" value="DHDPS"/>
    <property type="match status" value="1"/>
</dbReference>